<feature type="chain" id="PRO_5007292752" evidence="1">
    <location>
        <begin position="18"/>
        <end position="65"/>
    </location>
</feature>
<evidence type="ECO:0000313" key="2">
    <source>
        <dbReference type="EMBL" id="KXJ85606.1"/>
    </source>
</evidence>
<keyword evidence="1" id="KW-0732">Signal</keyword>
<keyword evidence="3" id="KW-1185">Reference proteome</keyword>
<accession>A0A136IKX2</accession>
<dbReference type="Proteomes" id="UP000070501">
    <property type="component" value="Unassembled WGS sequence"/>
</dbReference>
<organism evidence="2 3">
    <name type="scientific">Microdochium bolleyi</name>
    <dbReference type="NCBI Taxonomy" id="196109"/>
    <lineage>
        <taxon>Eukaryota</taxon>
        <taxon>Fungi</taxon>
        <taxon>Dikarya</taxon>
        <taxon>Ascomycota</taxon>
        <taxon>Pezizomycotina</taxon>
        <taxon>Sordariomycetes</taxon>
        <taxon>Xylariomycetidae</taxon>
        <taxon>Xylariales</taxon>
        <taxon>Microdochiaceae</taxon>
        <taxon>Microdochium</taxon>
    </lineage>
</organism>
<dbReference type="OrthoDB" id="4791085at2759"/>
<evidence type="ECO:0000256" key="1">
    <source>
        <dbReference type="SAM" id="SignalP"/>
    </source>
</evidence>
<proteinExistence type="predicted"/>
<gene>
    <name evidence="2" type="ORF">Micbo1qcDRAFT_209842</name>
</gene>
<reference evidence="3" key="1">
    <citation type="submission" date="2016-02" db="EMBL/GenBank/DDBJ databases">
        <title>Draft genome sequence of Microdochium bolleyi, a fungal endophyte of beachgrass.</title>
        <authorList>
            <consortium name="DOE Joint Genome Institute"/>
            <person name="David A.S."/>
            <person name="May G."/>
            <person name="Haridas S."/>
            <person name="Lim J."/>
            <person name="Wang M."/>
            <person name="Labutti K."/>
            <person name="Lipzen A."/>
            <person name="Barry K."/>
            <person name="Grigoriev I.V."/>
        </authorList>
    </citation>
    <scope>NUCLEOTIDE SEQUENCE [LARGE SCALE GENOMIC DNA]</scope>
    <source>
        <strain evidence="3">J235TASD1</strain>
    </source>
</reference>
<feature type="signal peptide" evidence="1">
    <location>
        <begin position="1"/>
        <end position="17"/>
    </location>
</feature>
<dbReference type="AlphaFoldDB" id="A0A136IKX2"/>
<dbReference type="EMBL" id="KQ964278">
    <property type="protein sequence ID" value="KXJ85606.1"/>
    <property type="molecule type" value="Genomic_DNA"/>
</dbReference>
<dbReference type="InParanoid" id="A0A136IKX2"/>
<sequence>MQFSTIIVALFAGVTIAAPSAPIEARQNGACDLCRKDCFFTPGSNAAYEGCIASCNSGLGCSLTP</sequence>
<evidence type="ECO:0000313" key="3">
    <source>
        <dbReference type="Proteomes" id="UP000070501"/>
    </source>
</evidence>
<name>A0A136IKX2_9PEZI</name>
<protein>
    <submittedName>
        <fullName evidence="2">Uncharacterized protein</fullName>
    </submittedName>
</protein>